<organism evidence="13 14">
    <name type="scientific">Phormidesmis priestleyi Ana</name>
    <dbReference type="NCBI Taxonomy" id="1666911"/>
    <lineage>
        <taxon>Bacteria</taxon>
        <taxon>Bacillati</taxon>
        <taxon>Cyanobacteriota</taxon>
        <taxon>Cyanophyceae</taxon>
        <taxon>Leptolyngbyales</taxon>
        <taxon>Leptolyngbyaceae</taxon>
        <taxon>Phormidesmis</taxon>
    </lineage>
</organism>
<evidence type="ECO:0000256" key="1">
    <source>
        <dbReference type="ARBA" id="ARBA00004141"/>
    </source>
</evidence>
<comment type="subcellular location">
    <subcellularLocation>
        <location evidence="1">Membrane</location>
        <topology evidence="1">Multi-pass membrane protein</topology>
    </subcellularLocation>
</comment>
<evidence type="ECO:0000256" key="8">
    <source>
        <dbReference type="ARBA" id="ARBA00023136"/>
    </source>
</evidence>
<dbReference type="InterPro" id="IPR038770">
    <property type="entry name" value="Na+/solute_symporter_sf"/>
</dbReference>
<dbReference type="Proteomes" id="UP000050465">
    <property type="component" value="Unassembled WGS sequence"/>
</dbReference>
<keyword evidence="3" id="KW-0813">Transport</keyword>
<dbReference type="GO" id="GO:0016020">
    <property type="term" value="C:membrane"/>
    <property type="evidence" value="ECO:0007669"/>
    <property type="project" value="UniProtKB-SubCell"/>
</dbReference>
<reference evidence="13 14" key="1">
    <citation type="submission" date="2015-09" db="EMBL/GenBank/DDBJ databases">
        <title>Identification and resolution of microdiversity through metagenomic sequencing of parallel consortia.</title>
        <authorList>
            <person name="Nelson W.C."/>
            <person name="Romine M.F."/>
            <person name="Lindemann S.R."/>
        </authorList>
    </citation>
    <scope>NUCLEOTIDE SEQUENCE [LARGE SCALE GENOMIC DNA]</scope>
    <source>
        <strain evidence="13">Ana</strain>
    </source>
</reference>
<dbReference type="PANTHER" id="PTHR43562:SF4">
    <property type="entry name" value="NA(+)_H(+) ANTIPORTER NHAS5"/>
    <property type="match status" value="1"/>
</dbReference>
<feature type="transmembrane region" description="Helical" evidence="10">
    <location>
        <begin position="12"/>
        <end position="30"/>
    </location>
</feature>
<feature type="transmembrane region" description="Helical" evidence="10">
    <location>
        <begin position="42"/>
        <end position="62"/>
    </location>
</feature>
<keyword evidence="4" id="KW-0050">Antiport</keyword>
<keyword evidence="8 10" id="KW-0472">Membrane</keyword>
<dbReference type="Gene3D" id="3.40.50.12370">
    <property type="match status" value="1"/>
</dbReference>
<dbReference type="EMBL" id="LJZR01000017">
    <property type="protein sequence ID" value="KPQ34780.1"/>
    <property type="molecule type" value="Genomic_DNA"/>
</dbReference>
<evidence type="ECO:0000256" key="5">
    <source>
        <dbReference type="ARBA" id="ARBA00022692"/>
    </source>
</evidence>
<accession>A0A0P8C0X3</accession>
<evidence type="ECO:0000256" key="9">
    <source>
        <dbReference type="SAM" id="MobiDB-lite"/>
    </source>
</evidence>
<feature type="transmembrane region" description="Helical" evidence="10">
    <location>
        <begin position="187"/>
        <end position="208"/>
    </location>
</feature>
<evidence type="ECO:0000256" key="6">
    <source>
        <dbReference type="ARBA" id="ARBA00022989"/>
    </source>
</evidence>
<dbReference type="STRING" id="1666911.HLUCCA11_13720"/>
<evidence type="ECO:0000313" key="14">
    <source>
        <dbReference type="Proteomes" id="UP000050465"/>
    </source>
</evidence>
<feature type="transmembrane region" description="Helical" evidence="10">
    <location>
        <begin position="274"/>
        <end position="292"/>
    </location>
</feature>
<dbReference type="Pfam" id="PF00582">
    <property type="entry name" value="Usp"/>
    <property type="match status" value="1"/>
</dbReference>
<gene>
    <name evidence="13" type="ORF">HLUCCA11_13720</name>
</gene>
<feature type="transmembrane region" description="Helical" evidence="10">
    <location>
        <begin position="228"/>
        <end position="254"/>
    </location>
</feature>
<dbReference type="InterPro" id="IPR006153">
    <property type="entry name" value="Cation/H_exchanger_TM"/>
</dbReference>
<feature type="transmembrane region" description="Helical" evidence="10">
    <location>
        <begin position="370"/>
        <end position="390"/>
    </location>
</feature>
<feature type="transmembrane region" description="Helical" evidence="10">
    <location>
        <begin position="98"/>
        <end position="116"/>
    </location>
</feature>
<feature type="transmembrane region" description="Helical" evidence="10">
    <location>
        <begin position="122"/>
        <end position="145"/>
    </location>
</feature>
<keyword evidence="7" id="KW-0406">Ion transport</keyword>
<feature type="transmembrane region" description="Helical" evidence="10">
    <location>
        <begin position="157"/>
        <end position="181"/>
    </location>
</feature>
<feature type="region of interest" description="Disordered" evidence="9">
    <location>
        <begin position="694"/>
        <end position="716"/>
    </location>
</feature>
<dbReference type="GO" id="GO:0015297">
    <property type="term" value="F:antiporter activity"/>
    <property type="evidence" value="ECO:0007669"/>
    <property type="project" value="UniProtKB-KW"/>
</dbReference>
<feature type="domain" description="Cation/H+ exchanger transmembrane" evidence="12">
    <location>
        <begin position="25"/>
        <end position="387"/>
    </location>
</feature>
<proteinExistence type="inferred from homology"/>
<dbReference type="Gene3D" id="1.20.1530.20">
    <property type="match status" value="1"/>
</dbReference>
<dbReference type="PANTHER" id="PTHR43562">
    <property type="entry name" value="NAPA-TYPE SODIUM/HYDROGEN ANTIPORTER"/>
    <property type="match status" value="1"/>
</dbReference>
<dbReference type="GO" id="GO:1902600">
    <property type="term" value="P:proton transmembrane transport"/>
    <property type="evidence" value="ECO:0007669"/>
    <property type="project" value="InterPro"/>
</dbReference>
<evidence type="ECO:0000256" key="10">
    <source>
        <dbReference type="SAM" id="Phobius"/>
    </source>
</evidence>
<dbReference type="SUPFAM" id="SSF52402">
    <property type="entry name" value="Adenine nucleotide alpha hydrolases-like"/>
    <property type="match status" value="2"/>
</dbReference>
<feature type="domain" description="UspA" evidence="11">
    <location>
        <begin position="420"/>
        <end position="552"/>
    </location>
</feature>
<dbReference type="InterPro" id="IPR006016">
    <property type="entry name" value="UspA"/>
</dbReference>
<comment type="similarity">
    <text evidence="2">Belongs to the monovalent cation:proton antiporter 2 (CPA2) transporter (TC 2.A.37) family.</text>
</comment>
<feature type="transmembrane region" description="Helical" evidence="10">
    <location>
        <begin position="304"/>
        <end position="325"/>
    </location>
</feature>
<evidence type="ECO:0000256" key="4">
    <source>
        <dbReference type="ARBA" id="ARBA00022449"/>
    </source>
</evidence>
<dbReference type="Pfam" id="PF00999">
    <property type="entry name" value="Na_H_Exchanger"/>
    <property type="match status" value="1"/>
</dbReference>
<keyword evidence="5 10" id="KW-0812">Transmembrane</keyword>
<name>A0A0P8C0X3_9CYAN</name>
<evidence type="ECO:0000256" key="2">
    <source>
        <dbReference type="ARBA" id="ARBA00005551"/>
    </source>
</evidence>
<evidence type="ECO:0000256" key="3">
    <source>
        <dbReference type="ARBA" id="ARBA00022448"/>
    </source>
</evidence>
<comment type="caution">
    <text evidence="13">The sequence shown here is derived from an EMBL/GenBank/DDBJ whole genome shotgun (WGS) entry which is preliminary data.</text>
</comment>
<evidence type="ECO:0000259" key="11">
    <source>
        <dbReference type="Pfam" id="PF00582"/>
    </source>
</evidence>
<protein>
    <submittedName>
        <fullName evidence="13">Kef-type K+ transport system, membrane component</fullName>
    </submittedName>
</protein>
<evidence type="ECO:0000259" key="12">
    <source>
        <dbReference type="Pfam" id="PF00999"/>
    </source>
</evidence>
<keyword evidence="6 10" id="KW-1133">Transmembrane helix</keyword>
<evidence type="ECO:0000256" key="7">
    <source>
        <dbReference type="ARBA" id="ARBA00023065"/>
    </source>
</evidence>
<feature type="transmembrane region" description="Helical" evidence="10">
    <location>
        <begin position="74"/>
        <end position="91"/>
    </location>
</feature>
<dbReference type="PATRIC" id="fig|1666911.3.peg.1520"/>
<dbReference type="AlphaFoldDB" id="A0A0P8C0X3"/>
<feature type="transmembrane region" description="Helical" evidence="10">
    <location>
        <begin position="337"/>
        <end position="358"/>
    </location>
</feature>
<sequence>MALFLVEPAAETLQAPVATFVLLLAIVLIVPPIFERIKLPGLVGLIAAGVVFGSSGLGWLNAEADTMRLFSDIGKIYLMFVAGLEIDLMLFQKTRDRAMSFGLLTFALPFLGGIAVGHLFGFGWLASVLIGSLLASHTLLAYPIIQRLGVVDNEAVTITIGATIFTDIGSLLVLAICLGINQGDFSVIKLLTLLGALSLYAFAVLVGLKRLGILFFKKMGRDEGNRVLFVLLSVFLSAVVARLIGVEDIIGAFLAGLAINSVVGDGPVKEKTEFMGSVLFIPMFFVNMGLLLDLNAFSDILVAINLPLAIVGMLLATKMMAVLAARQQYGYSWTQAWTMWSLSIPQVAATLAAALVAFQAEIINSEVFNSVILLMLVTSILGPLVTTAAAQQLALQKDFDETDSAAWLPPPTEIPDSFSVVVPVYNPDNERSLIELAAAVAQYASGRVIPLAIALDQPQMDSPQLTKALDRSHLLLENVQTISESIEFEAVIEPELRIGDDVARTIARVGREKSANLIVLGLPKQASLGRRLFSNIQDDVMQIAHCPVVVARMLDSFATVKTILIPIETPSVMTLRVLRFAQVLAMANQANITLLHVHSSRASKIYKTRIKKQLEILIDRLPPASCSIEVEMLARDNVVLAIAKASRSYDLVILRSQRRRSSSGLTIGERTTPLVQQLSGSVILMGEPHLQPARQPVRQPAVSAEMPSPAKNLILP</sequence>
<evidence type="ECO:0000313" key="13">
    <source>
        <dbReference type="EMBL" id="KPQ34780.1"/>
    </source>
</evidence>